<feature type="region of interest" description="Disordered" evidence="10">
    <location>
        <begin position="1"/>
        <end position="22"/>
    </location>
</feature>
<evidence type="ECO:0000256" key="5">
    <source>
        <dbReference type="ARBA" id="ARBA00022824"/>
    </source>
</evidence>
<keyword evidence="5" id="KW-0256">Endoplasmic reticulum</keyword>
<accession>A0AAE0A2B3</accession>
<evidence type="ECO:0000256" key="8">
    <source>
        <dbReference type="ARBA" id="ARBA00023136"/>
    </source>
</evidence>
<evidence type="ECO:0000313" key="13">
    <source>
        <dbReference type="Proteomes" id="UP001281410"/>
    </source>
</evidence>
<comment type="similarity">
    <text evidence="9">Belongs to the plant Proton pump-interactor protein family.</text>
</comment>
<evidence type="ECO:0000256" key="11">
    <source>
        <dbReference type="SAM" id="Phobius"/>
    </source>
</evidence>
<feature type="region of interest" description="Disordered" evidence="10">
    <location>
        <begin position="180"/>
        <end position="210"/>
    </location>
</feature>
<dbReference type="PANTHER" id="PTHR32219">
    <property type="entry name" value="RNA-BINDING PROTEIN YLMH-RELATED"/>
    <property type="match status" value="1"/>
</dbReference>
<evidence type="ECO:0000256" key="7">
    <source>
        <dbReference type="ARBA" id="ARBA00023054"/>
    </source>
</evidence>
<feature type="transmembrane region" description="Helical" evidence="11">
    <location>
        <begin position="255"/>
        <end position="277"/>
    </location>
</feature>
<evidence type="ECO:0000313" key="12">
    <source>
        <dbReference type="EMBL" id="KAK3198929.1"/>
    </source>
</evidence>
<keyword evidence="7" id="KW-0175">Coiled coil</keyword>
<feature type="compositionally biased region" description="Acidic residues" evidence="10">
    <location>
        <begin position="193"/>
        <end position="205"/>
    </location>
</feature>
<protein>
    <submittedName>
        <fullName evidence="12">Uncharacterized protein</fullName>
    </submittedName>
</protein>
<dbReference type="EMBL" id="JANJYJ010000007">
    <property type="protein sequence ID" value="KAK3198929.1"/>
    <property type="molecule type" value="Genomic_DNA"/>
</dbReference>
<keyword evidence="4 11" id="KW-0812">Transmembrane</keyword>
<evidence type="ECO:0000256" key="9">
    <source>
        <dbReference type="ARBA" id="ARBA00038080"/>
    </source>
</evidence>
<dbReference type="GO" id="GO:0005886">
    <property type="term" value="C:plasma membrane"/>
    <property type="evidence" value="ECO:0007669"/>
    <property type="project" value="UniProtKB-SubCell"/>
</dbReference>
<organism evidence="12 13">
    <name type="scientific">Dipteronia sinensis</name>
    <dbReference type="NCBI Taxonomy" id="43782"/>
    <lineage>
        <taxon>Eukaryota</taxon>
        <taxon>Viridiplantae</taxon>
        <taxon>Streptophyta</taxon>
        <taxon>Embryophyta</taxon>
        <taxon>Tracheophyta</taxon>
        <taxon>Spermatophyta</taxon>
        <taxon>Magnoliopsida</taxon>
        <taxon>eudicotyledons</taxon>
        <taxon>Gunneridae</taxon>
        <taxon>Pentapetalae</taxon>
        <taxon>rosids</taxon>
        <taxon>malvids</taxon>
        <taxon>Sapindales</taxon>
        <taxon>Sapindaceae</taxon>
        <taxon>Hippocastanoideae</taxon>
        <taxon>Acereae</taxon>
        <taxon>Dipteronia</taxon>
    </lineage>
</organism>
<keyword evidence="13" id="KW-1185">Reference proteome</keyword>
<evidence type="ECO:0000256" key="10">
    <source>
        <dbReference type="SAM" id="MobiDB-lite"/>
    </source>
</evidence>
<comment type="subcellular location">
    <subcellularLocation>
        <location evidence="1">Cell membrane</location>
        <topology evidence="1">Single-pass membrane protein</topology>
    </subcellularLocation>
    <subcellularLocation>
        <location evidence="2">Endoplasmic reticulum membrane</location>
        <topology evidence="2">Single-pass membrane protein</topology>
    </subcellularLocation>
</comment>
<dbReference type="AlphaFoldDB" id="A0AAE0A2B3"/>
<comment type="caution">
    <text evidence="12">The sequence shown here is derived from an EMBL/GenBank/DDBJ whole genome shotgun (WGS) entry which is preliminary data.</text>
</comment>
<proteinExistence type="inferred from homology"/>
<evidence type="ECO:0000256" key="6">
    <source>
        <dbReference type="ARBA" id="ARBA00022989"/>
    </source>
</evidence>
<keyword evidence="8 11" id="KW-0472">Membrane</keyword>
<evidence type="ECO:0000256" key="1">
    <source>
        <dbReference type="ARBA" id="ARBA00004162"/>
    </source>
</evidence>
<sequence>MEPLHQALGKLRTTNSAGRSGGICSSEEELNDLIHSLKYRIQHESIPLSEEKQILREIKLLEGTREKVMANAAMRAKIQDSLGQKEAIQDQVKLMGVDLDGARKDQQAAWTRVSSLDAKIKALDKDIKTLQDEVQAVSDKRDKAFESIKELRKQRDAENALFYEYRRILNQAKDLAEREKKAKKKAGFPMNEESAEAEEIEETEKADDNVEAPVEAQIPNKPKVHKENTMKNRTRSRGADSLPKAILKRKKSTNYWLWAGPAGLALALVAALVYYFYLL</sequence>
<keyword evidence="6 11" id="KW-1133">Transmembrane helix</keyword>
<dbReference type="Proteomes" id="UP001281410">
    <property type="component" value="Unassembled WGS sequence"/>
</dbReference>
<reference evidence="12" key="1">
    <citation type="journal article" date="2023" name="Plant J.">
        <title>Genome sequences and population genomics provide insights into the demographic history, inbreeding, and mutation load of two 'living fossil' tree species of Dipteronia.</title>
        <authorList>
            <person name="Feng Y."/>
            <person name="Comes H.P."/>
            <person name="Chen J."/>
            <person name="Zhu S."/>
            <person name="Lu R."/>
            <person name="Zhang X."/>
            <person name="Li P."/>
            <person name="Qiu J."/>
            <person name="Olsen K.M."/>
            <person name="Qiu Y."/>
        </authorList>
    </citation>
    <scope>NUCLEOTIDE SEQUENCE</scope>
    <source>
        <strain evidence="12">NBL</strain>
    </source>
</reference>
<name>A0AAE0A2B3_9ROSI</name>
<keyword evidence="3" id="KW-1003">Cell membrane</keyword>
<dbReference type="InterPro" id="IPR055282">
    <property type="entry name" value="PPI1-4"/>
</dbReference>
<evidence type="ECO:0000256" key="3">
    <source>
        <dbReference type="ARBA" id="ARBA00022475"/>
    </source>
</evidence>
<dbReference type="GO" id="GO:0005789">
    <property type="term" value="C:endoplasmic reticulum membrane"/>
    <property type="evidence" value="ECO:0007669"/>
    <property type="project" value="UniProtKB-SubCell"/>
</dbReference>
<dbReference type="PANTHER" id="PTHR32219:SF2">
    <property type="entry name" value="PROTON PUMP-INTERACTOR 1"/>
    <property type="match status" value="1"/>
</dbReference>
<gene>
    <name evidence="12" type="ORF">Dsin_022344</name>
</gene>
<evidence type="ECO:0000256" key="4">
    <source>
        <dbReference type="ARBA" id="ARBA00022692"/>
    </source>
</evidence>
<evidence type="ECO:0000256" key="2">
    <source>
        <dbReference type="ARBA" id="ARBA00004389"/>
    </source>
</evidence>